<name>A0A8S1DR71_9INSE</name>
<dbReference type="AlphaFoldDB" id="A0A8S1DR71"/>
<dbReference type="EMBL" id="CADEPI010000270">
    <property type="protein sequence ID" value="CAB3382430.1"/>
    <property type="molecule type" value="Genomic_DNA"/>
</dbReference>
<accession>A0A8S1DR71</accession>
<sequence>MSRHLQISPSALTQEQNAEHILPNERYSALSNLISAITQEDQGDHIPKAQQWEAEAFQAANGISNVYFNLIAEKINEIKVAKELIRQEIVQTNGSLKHIEVSISTFAKCARHSRIAECASPECTRHHQLTAGFADELKFAHQLFCQNIERIQLKFDRLMRQEGANLKLNENDLKFLFNVQQQRFYLQLDQNATLAQEIDNLTQSAIDETTFEPQPSTSRGTGRFYRSRQAAQQQQAVDQQLQSLFEEIERVQRQYSESMSRTISAFQLNSQGY</sequence>
<evidence type="ECO:0000313" key="3">
    <source>
        <dbReference type="Proteomes" id="UP000494165"/>
    </source>
</evidence>
<reference evidence="2 3" key="1">
    <citation type="submission" date="2020-04" db="EMBL/GenBank/DDBJ databases">
        <authorList>
            <person name="Alioto T."/>
            <person name="Alioto T."/>
            <person name="Gomez Garrido J."/>
        </authorList>
    </citation>
    <scope>NUCLEOTIDE SEQUENCE [LARGE SCALE GENOMIC DNA]</scope>
</reference>
<keyword evidence="1" id="KW-0175">Coiled coil</keyword>
<comment type="caution">
    <text evidence="2">The sequence shown here is derived from an EMBL/GenBank/DDBJ whole genome shotgun (WGS) entry which is preliminary data.</text>
</comment>
<evidence type="ECO:0000256" key="1">
    <source>
        <dbReference type="SAM" id="Coils"/>
    </source>
</evidence>
<gene>
    <name evidence="2" type="ORF">CLODIP_2_CD15721</name>
</gene>
<dbReference type="Proteomes" id="UP000494165">
    <property type="component" value="Unassembled WGS sequence"/>
</dbReference>
<organism evidence="2 3">
    <name type="scientific">Cloeon dipterum</name>
    <dbReference type="NCBI Taxonomy" id="197152"/>
    <lineage>
        <taxon>Eukaryota</taxon>
        <taxon>Metazoa</taxon>
        <taxon>Ecdysozoa</taxon>
        <taxon>Arthropoda</taxon>
        <taxon>Hexapoda</taxon>
        <taxon>Insecta</taxon>
        <taxon>Pterygota</taxon>
        <taxon>Palaeoptera</taxon>
        <taxon>Ephemeroptera</taxon>
        <taxon>Pisciforma</taxon>
        <taxon>Baetidae</taxon>
        <taxon>Cloeon</taxon>
    </lineage>
</organism>
<evidence type="ECO:0000313" key="2">
    <source>
        <dbReference type="EMBL" id="CAB3382430.1"/>
    </source>
</evidence>
<protein>
    <submittedName>
        <fullName evidence="2">Uncharacterized protein</fullName>
    </submittedName>
</protein>
<proteinExistence type="predicted"/>
<feature type="coiled-coil region" evidence="1">
    <location>
        <begin position="234"/>
        <end position="261"/>
    </location>
</feature>
<keyword evidence="3" id="KW-1185">Reference proteome</keyword>